<dbReference type="VEuPathDB" id="VectorBase:LOC119181362"/>
<gene>
    <name evidence="2" type="ORF">HPB51_006290</name>
</gene>
<dbReference type="PANTHER" id="PTHR15544:SF0">
    <property type="entry name" value="TETRATRICOPEPTIDE REPEAT PROTEIN 33"/>
    <property type="match status" value="1"/>
</dbReference>
<evidence type="ECO:0000313" key="3">
    <source>
        <dbReference type="Proteomes" id="UP000821866"/>
    </source>
</evidence>
<dbReference type="InterPro" id="IPR011990">
    <property type="entry name" value="TPR-like_helical_dom_sf"/>
</dbReference>
<dbReference type="EMBL" id="JABSTU010000003">
    <property type="protein sequence ID" value="KAH8035534.1"/>
    <property type="molecule type" value="Genomic_DNA"/>
</dbReference>
<evidence type="ECO:0008006" key="4">
    <source>
        <dbReference type="Google" id="ProtNLM"/>
    </source>
</evidence>
<proteinExistence type="predicted"/>
<organism evidence="2 3">
    <name type="scientific">Rhipicephalus microplus</name>
    <name type="common">Cattle tick</name>
    <name type="synonym">Boophilus microplus</name>
    <dbReference type="NCBI Taxonomy" id="6941"/>
    <lineage>
        <taxon>Eukaryota</taxon>
        <taxon>Metazoa</taxon>
        <taxon>Ecdysozoa</taxon>
        <taxon>Arthropoda</taxon>
        <taxon>Chelicerata</taxon>
        <taxon>Arachnida</taxon>
        <taxon>Acari</taxon>
        <taxon>Parasitiformes</taxon>
        <taxon>Ixodida</taxon>
        <taxon>Ixodoidea</taxon>
        <taxon>Ixodidae</taxon>
        <taxon>Rhipicephalinae</taxon>
        <taxon>Rhipicephalus</taxon>
        <taxon>Boophilus</taxon>
    </lineage>
</organism>
<reference evidence="2" key="1">
    <citation type="journal article" date="2020" name="Cell">
        <title>Large-Scale Comparative Analyses of Tick Genomes Elucidate Their Genetic Diversity and Vector Capacities.</title>
        <authorList>
            <consortium name="Tick Genome and Microbiome Consortium (TIGMIC)"/>
            <person name="Jia N."/>
            <person name="Wang J."/>
            <person name="Shi W."/>
            <person name="Du L."/>
            <person name="Sun Y."/>
            <person name="Zhan W."/>
            <person name="Jiang J.F."/>
            <person name="Wang Q."/>
            <person name="Zhang B."/>
            <person name="Ji P."/>
            <person name="Bell-Sakyi L."/>
            <person name="Cui X.M."/>
            <person name="Yuan T.T."/>
            <person name="Jiang B.G."/>
            <person name="Yang W.F."/>
            <person name="Lam T.T."/>
            <person name="Chang Q.C."/>
            <person name="Ding S.J."/>
            <person name="Wang X.J."/>
            <person name="Zhu J.G."/>
            <person name="Ruan X.D."/>
            <person name="Zhao L."/>
            <person name="Wei J.T."/>
            <person name="Ye R.Z."/>
            <person name="Que T.C."/>
            <person name="Du C.H."/>
            <person name="Zhou Y.H."/>
            <person name="Cheng J.X."/>
            <person name="Dai P.F."/>
            <person name="Guo W.B."/>
            <person name="Han X.H."/>
            <person name="Huang E.J."/>
            <person name="Li L.F."/>
            <person name="Wei W."/>
            <person name="Gao Y.C."/>
            <person name="Liu J.Z."/>
            <person name="Shao H.Z."/>
            <person name="Wang X."/>
            <person name="Wang C.C."/>
            <person name="Yang T.C."/>
            <person name="Huo Q.B."/>
            <person name="Li W."/>
            <person name="Chen H.Y."/>
            <person name="Chen S.E."/>
            <person name="Zhou L.G."/>
            <person name="Ni X.B."/>
            <person name="Tian J.H."/>
            <person name="Sheng Y."/>
            <person name="Liu T."/>
            <person name="Pan Y.S."/>
            <person name="Xia L.Y."/>
            <person name="Li J."/>
            <person name="Zhao F."/>
            <person name="Cao W.C."/>
        </authorList>
    </citation>
    <scope>NUCLEOTIDE SEQUENCE</scope>
    <source>
        <strain evidence="2">Rmic-2018</strain>
    </source>
</reference>
<dbReference type="Gene3D" id="1.25.40.10">
    <property type="entry name" value="Tetratricopeptide repeat domain"/>
    <property type="match status" value="1"/>
</dbReference>
<protein>
    <recommendedName>
        <fullName evidence="4">Tetratricopeptide repeat protein 33</fullName>
    </recommendedName>
</protein>
<sequence length="357" mass="39399">MKATAFGWKRKASGKVATVLAAAFAENCADENADPPEGVDWLSGYKRRRNLLLEDCAQKSRRLRQEGTTLAELDRCWEALKKFDEALQLTPGDVEIHEMRAQVLMLLREDFAAVQEAEQVVKLDPLWWVAHQTLGRAQLQLGEIQMARLLFLLALRSFCSAVHLNPADEELRTEDLLYTSQLLRKKLVAEETAKETPVCFDEDGNVVEVQETETPKPELVRCREISRLSADISRDEDADFPLPPAVLTGTSVGGDGPEELDDEELPLPPLFPREDPAEQEEPDFMAVAAAARLERFWNAVEGSGFCGCAAEPIGFSGFGLLRFAARPASPMGLFGPAEEDSAGTWMPKNGGNQVGDV</sequence>
<dbReference type="Proteomes" id="UP000821866">
    <property type="component" value="Chromosome 11"/>
</dbReference>
<keyword evidence="3" id="KW-1185">Reference proteome</keyword>
<reference evidence="2" key="2">
    <citation type="submission" date="2021-09" db="EMBL/GenBank/DDBJ databases">
        <authorList>
            <person name="Jia N."/>
            <person name="Wang J."/>
            <person name="Shi W."/>
            <person name="Du L."/>
            <person name="Sun Y."/>
            <person name="Zhan W."/>
            <person name="Jiang J."/>
            <person name="Wang Q."/>
            <person name="Zhang B."/>
            <person name="Ji P."/>
            <person name="Sakyi L.B."/>
            <person name="Cui X."/>
            <person name="Yuan T."/>
            <person name="Jiang B."/>
            <person name="Yang W."/>
            <person name="Lam T.T.-Y."/>
            <person name="Chang Q."/>
            <person name="Ding S."/>
            <person name="Wang X."/>
            <person name="Zhu J."/>
            <person name="Ruan X."/>
            <person name="Zhao L."/>
            <person name="Wei J."/>
            <person name="Que T."/>
            <person name="Du C."/>
            <person name="Cheng J."/>
            <person name="Dai P."/>
            <person name="Han X."/>
            <person name="Huang E."/>
            <person name="Gao Y."/>
            <person name="Liu J."/>
            <person name="Shao H."/>
            <person name="Ye R."/>
            <person name="Li L."/>
            <person name="Wei W."/>
            <person name="Wang X."/>
            <person name="Wang C."/>
            <person name="Huo Q."/>
            <person name="Li W."/>
            <person name="Guo W."/>
            <person name="Chen H."/>
            <person name="Chen S."/>
            <person name="Zhou L."/>
            <person name="Zhou L."/>
            <person name="Ni X."/>
            <person name="Tian J."/>
            <person name="Zhou Y."/>
            <person name="Sheng Y."/>
            <person name="Liu T."/>
            <person name="Pan Y."/>
            <person name="Xia L."/>
            <person name="Li J."/>
            <person name="Zhao F."/>
            <person name="Cao W."/>
        </authorList>
    </citation>
    <scope>NUCLEOTIDE SEQUENCE</scope>
    <source>
        <strain evidence="2">Rmic-2018</strain>
        <tissue evidence="2">Larvae</tissue>
    </source>
</reference>
<evidence type="ECO:0000313" key="2">
    <source>
        <dbReference type="EMBL" id="KAH8035534.1"/>
    </source>
</evidence>
<feature type="region of interest" description="Disordered" evidence="1">
    <location>
        <begin position="338"/>
        <end position="357"/>
    </location>
</feature>
<dbReference type="InterPro" id="IPR052658">
    <property type="entry name" value="TPR-containing"/>
</dbReference>
<comment type="caution">
    <text evidence="2">The sequence shown here is derived from an EMBL/GenBank/DDBJ whole genome shotgun (WGS) entry which is preliminary data.</text>
</comment>
<name>A0A9J6EMF8_RHIMP</name>
<dbReference type="AlphaFoldDB" id="A0A9J6EMF8"/>
<evidence type="ECO:0000256" key="1">
    <source>
        <dbReference type="SAM" id="MobiDB-lite"/>
    </source>
</evidence>
<accession>A0A9J6EMF8</accession>
<dbReference type="SUPFAM" id="SSF48452">
    <property type="entry name" value="TPR-like"/>
    <property type="match status" value="1"/>
</dbReference>
<dbReference type="PANTHER" id="PTHR15544">
    <property type="entry name" value="OSMOSIS RESPONSIVE FACTOR"/>
    <property type="match status" value="1"/>
</dbReference>